<dbReference type="CDD" id="cd00586">
    <property type="entry name" value="4HBT"/>
    <property type="match status" value="1"/>
</dbReference>
<organism evidence="3 4">
    <name type="scientific">Campylobacter iguaniorum</name>
    <dbReference type="NCBI Taxonomy" id="1244531"/>
    <lineage>
        <taxon>Bacteria</taxon>
        <taxon>Pseudomonadati</taxon>
        <taxon>Campylobacterota</taxon>
        <taxon>Epsilonproteobacteria</taxon>
        <taxon>Campylobacterales</taxon>
        <taxon>Campylobacteraceae</taxon>
        <taxon>Campylobacter</taxon>
    </lineage>
</organism>
<name>A0A076F9I0_9BACT</name>
<dbReference type="PANTHER" id="PTHR31793">
    <property type="entry name" value="4-HYDROXYBENZOYL-COA THIOESTERASE FAMILY MEMBER"/>
    <property type="match status" value="1"/>
</dbReference>
<reference evidence="4" key="1">
    <citation type="journal article" date="2014" name="Genome Announc.">
        <title>Complete Genome Sequence of Campylobacter iguaniorum Strain 1485ET, Isolated from a Bearded Dragon (Pogona vitticeps).</title>
        <authorList>
            <person name="Gilbert M.J."/>
            <person name="Miller W.G."/>
            <person name="Yee E."/>
            <person name="Kik M."/>
            <person name="Wagenaar J.A."/>
            <person name="Duim B."/>
        </authorList>
    </citation>
    <scope>NUCLEOTIDE SEQUENCE [LARGE SCALE GENOMIC DNA]</scope>
    <source>
        <strain evidence="4">1485E</strain>
    </source>
</reference>
<dbReference type="HOGENOM" id="CLU_101141_4_1_7"/>
<dbReference type="KEGG" id="caj:CIG1485E_1013"/>
<dbReference type="PATRIC" id="fig|1244531.5.peg.1069"/>
<keyword evidence="4" id="KW-1185">Reference proteome</keyword>
<dbReference type="STRING" id="1244531.CIG2463D_1066"/>
<accession>A0A076F9I0</accession>
<evidence type="ECO:0000313" key="4">
    <source>
        <dbReference type="Proteomes" id="UP000028486"/>
    </source>
</evidence>
<dbReference type="eggNOG" id="COG0824">
    <property type="taxonomic scope" value="Bacteria"/>
</dbReference>
<dbReference type="OrthoDB" id="9801517at2"/>
<dbReference type="Pfam" id="PF13279">
    <property type="entry name" value="4HBT_2"/>
    <property type="match status" value="1"/>
</dbReference>
<sequence>MKEFIYKFSITNEAIDLNGHVNNAFYLKFMQDAAEAHSEQVGDTFESQFTNGFTWVVRRNEIDYLGQLFLGDEVEIKTWVEQEKKASSKRYFEFVKAGKIVAKAITTYVYFDIQNQRPVAIPPEIAKLYED</sequence>
<protein>
    <submittedName>
        <fullName evidence="3">Acyl-CoA thioesterase</fullName>
    </submittedName>
</protein>
<dbReference type="PANTHER" id="PTHR31793:SF27">
    <property type="entry name" value="NOVEL THIOESTERASE SUPERFAMILY DOMAIN AND SAPOSIN A-TYPE DOMAIN CONTAINING PROTEIN (0610012H03RIK)"/>
    <property type="match status" value="1"/>
</dbReference>
<evidence type="ECO:0000256" key="2">
    <source>
        <dbReference type="ARBA" id="ARBA00022801"/>
    </source>
</evidence>
<gene>
    <name evidence="3" type="ORF">CIG1485E_1013</name>
</gene>
<evidence type="ECO:0000256" key="1">
    <source>
        <dbReference type="ARBA" id="ARBA00005953"/>
    </source>
</evidence>
<proteinExistence type="inferred from homology"/>
<comment type="similarity">
    <text evidence="1">Belongs to the 4-hydroxybenzoyl-CoA thioesterase family.</text>
</comment>
<dbReference type="Proteomes" id="UP000028486">
    <property type="component" value="Chromosome"/>
</dbReference>
<dbReference type="SUPFAM" id="SSF54637">
    <property type="entry name" value="Thioesterase/thiol ester dehydrase-isomerase"/>
    <property type="match status" value="1"/>
</dbReference>
<dbReference type="RefSeq" id="WP_038454392.1">
    <property type="nucleotide sequence ID" value="NZ_CP009043.1"/>
</dbReference>
<dbReference type="InterPro" id="IPR029069">
    <property type="entry name" value="HotDog_dom_sf"/>
</dbReference>
<evidence type="ECO:0000313" key="3">
    <source>
        <dbReference type="EMBL" id="AII14850.1"/>
    </source>
</evidence>
<dbReference type="Gene3D" id="3.10.129.10">
    <property type="entry name" value="Hotdog Thioesterase"/>
    <property type="match status" value="1"/>
</dbReference>
<dbReference type="AlphaFoldDB" id="A0A076F9I0"/>
<dbReference type="EMBL" id="CP009043">
    <property type="protein sequence ID" value="AII14850.1"/>
    <property type="molecule type" value="Genomic_DNA"/>
</dbReference>
<dbReference type="InterPro" id="IPR050563">
    <property type="entry name" value="4-hydroxybenzoyl-CoA_TE"/>
</dbReference>
<keyword evidence="2" id="KW-0378">Hydrolase</keyword>
<dbReference type="GO" id="GO:0047617">
    <property type="term" value="F:fatty acyl-CoA hydrolase activity"/>
    <property type="evidence" value="ECO:0007669"/>
    <property type="project" value="TreeGrafter"/>
</dbReference>